<gene>
    <name evidence="6" type="ORF">OGH68_15945</name>
</gene>
<evidence type="ECO:0000256" key="2">
    <source>
        <dbReference type="ARBA" id="ARBA00023125"/>
    </source>
</evidence>
<feature type="DNA-binding region" description="H-T-H motif" evidence="4">
    <location>
        <begin position="56"/>
        <end position="75"/>
    </location>
</feature>
<dbReference type="InterPro" id="IPR050109">
    <property type="entry name" value="HTH-type_TetR-like_transc_reg"/>
</dbReference>
<dbReference type="InterPro" id="IPR036271">
    <property type="entry name" value="Tet_transcr_reg_TetR-rel_C_sf"/>
</dbReference>
<reference evidence="6" key="1">
    <citation type="submission" date="2022-10" db="EMBL/GenBank/DDBJ databases">
        <title>Cytochrome P450 Catalyzes Benzene Ring Formation in the Biosynthesis of Trialkyl-Substituted Aromatic Polyketides.</title>
        <authorList>
            <person name="Zhao E."/>
            <person name="Ge H."/>
        </authorList>
    </citation>
    <scope>NUCLEOTIDE SEQUENCE</scope>
    <source>
        <strain evidence="6">NA0869</strain>
    </source>
</reference>
<dbReference type="Gene3D" id="1.10.10.60">
    <property type="entry name" value="Homeodomain-like"/>
    <property type="match status" value="1"/>
</dbReference>
<evidence type="ECO:0000256" key="1">
    <source>
        <dbReference type="ARBA" id="ARBA00023015"/>
    </source>
</evidence>
<dbReference type="PANTHER" id="PTHR30055:SF151">
    <property type="entry name" value="TRANSCRIPTIONAL REGULATORY PROTEIN"/>
    <property type="match status" value="1"/>
</dbReference>
<dbReference type="InterPro" id="IPR001647">
    <property type="entry name" value="HTH_TetR"/>
</dbReference>
<dbReference type="SUPFAM" id="SSF48498">
    <property type="entry name" value="Tetracyclin repressor-like, C-terminal domain"/>
    <property type="match status" value="1"/>
</dbReference>
<dbReference type="Pfam" id="PF00440">
    <property type="entry name" value="TetR_N"/>
    <property type="match status" value="1"/>
</dbReference>
<dbReference type="InterPro" id="IPR004111">
    <property type="entry name" value="Repressor_TetR_C"/>
</dbReference>
<sequence length="255" mass="27764">MTTTETSGSGDIRRSLELLWGTGERPSRGPKPGLSLDRIVTAAVEIADAEGLAAVSMRRLSTELGTGTMSLYRYVPGKSELLDLMLDRVTGEPLDSQEDAPGDADWRDAVRAMADAYRTLHRAHPWLLKVNQSRTVLGPSALRGLETSLAALHGMGLRDPELISVIIAVQSFVSGIARMELEAAEAAQQTGQSDAEFWRSQEPFLDRAMATGDYPRLAGLSEDAFGSDFDHFAFGLDRLIDGFEKLVRERAADRG</sequence>
<keyword evidence="3" id="KW-0804">Transcription</keyword>
<dbReference type="PANTHER" id="PTHR30055">
    <property type="entry name" value="HTH-TYPE TRANSCRIPTIONAL REGULATOR RUTR"/>
    <property type="match status" value="1"/>
</dbReference>
<dbReference type="Pfam" id="PF02909">
    <property type="entry name" value="TetR_C_1"/>
    <property type="match status" value="1"/>
</dbReference>
<organism evidence="6 7">
    <name type="scientific">Streptomyces peucetius</name>
    <dbReference type="NCBI Taxonomy" id="1950"/>
    <lineage>
        <taxon>Bacteria</taxon>
        <taxon>Bacillati</taxon>
        <taxon>Actinomycetota</taxon>
        <taxon>Actinomycetes</taxon>
        <taxon>Kitasatosporales</taxon>
        <taxon>Streptomycetaceae</taxon>
        <taxon>Streptomyces</taxon>
    </lineage>
</organism>
<keyword evidence="2 4" id="KW-0238">DNA-binding</keyword>
<dbReference type="RefSeq" id="WP_264244646.1">
    <property type="nucleotide sequence ID" value="NZ_CP107567.1"/>
</dbReference>
<keyword evidence="1" id="KW-0805">Transcription regulation</keyword>
<dbReference type="SUPFAM" id="SSF46689">
    <property type="entry name" value="Homeodomain-like"/>
    <property type="match status" value="1"/>
</dbReference>
<evidence type="ECO:0000259" key="5">
    <source>
        <dbReference type="PROSITE" id="PS50977"/>
    </source>
</evidence>
<dbReference type="Gene3D" id="1.10.357.10">
    <property type="entry name" value="Tetracycline Repressor, domain 2"/>
    <property type="match status" value="1"/>
</dbReference>
<dbReference type="InterPro" id="IPR009057">
    <property type="entry name" value="Homeodomain-like_sf"/>
</dbReference>
<evidence type="ECO:0000256" key="3">
    <source>
        <dbReference type="ARBA" id="ARBA00023163"/>
    </source>
</evidence>
<protein>
    <submittedName>
        <fullName evidence="6">TetR/AcrR family transcriptional regulator</fullName>
    </submittedName>
</protein>
<feature type="domain" description="HTH tetR-type" evidence="5">
    <location>
        <begin position="33"/>
        <end position="93"/>
    </location>
</feature>
<name>A0ABY6IA38_STRPE</name>
<proteinExistence type="predicted"/>
<evidence type="ECO:0000256" key="4">
    <source>
        <dbReference type="PROSITE-ProRule" id="PRU00335"/>
    </source>
</evidence>
<dbReference type="EMBL" id="CP107567">
    <property type="protein sequence ID" value="UYQ62824.1"/>
    <property type="molecule type" value="Genomic_DNA"/>
</dbReference>
<evidence type="ECO:0000313" key="7">
    <source>
        <dbReference type="Proteomes" id="UP001163878"/>
    </source>
</evidence>
<dbReference type="Proteomes" id="UP001163878">
    <property type="component" value="Chromosome"/>
</dbReference>
<dbReference type="PROSITE" id="PS50977">
    <property type="entry name" value="HTH_TETR_2"/>
    <property type="match status" value="1"/>
</dbReference>
<accession>A0ABY6IA38</accession>
<keyword evidence="7" id="KW-1185">Reference proteome</keyword>
<evidence type="ECO:0000313" key="6">
    <source>
        <dbReference type="EMBL" id="UYQ62824.1"/>
    </source>
</evidence>